<dbReference type="OrthoDB" id="10418279at2759"/>
<feature type="compositionally biased region" description="Basic and acidic residues" evidence="1">
    <location>
        <begin position="23"/>
        <end position="36"/>
    </location>
</feature>
<feature type="compositionally biased region" description="Low complexity" evidence="1">
    <location>
        <begin position="1"/>
        <end position="11"/>
    </location>
</feature>
<feature type="compositionally biased region" description="Low complexity" evidence="1">
    <location>
        <begin position="75"/>
        <end position="90"/>
    </location>
</feature>
<proteinExistence type="predicted"/>
<dbReference type="Proteomes" id="UP000001072">
    <property type="component" value="Unassembled WGS sequence"/>
</dbReference>
<dbReference type="AlphaFoldDB" id="F4RVK1"/>
<dbReference type="RefSeq" id="XP_007413100.1">
    <property type="nucleotide sequence ID" value="XM_007413038.1"/>
</dbReference>
<sequence>MAPTTPSSTKGSNKKTKSSASKKNKDQDTPLADRRVSKTFKKLAKASADVSMALDAPPKPPTPDDEEMTPLQIDLTTSAASTAPAEPLSTISTKPTPSAVESTSVINSQHTTAESNKSKSTIVSSDNDSSDEEDEIILQSEVAPAVLDNSGTEITGGHIVINPPSDLQISAYPKPSELKLFTVNPLAEPRRPGLSPTSNLPFELQLWWNLYSECHALDSDVSLWAMVTLMNDTRKLSDLEIIKLTLSSSINYFEPIVGPGSSKFVLVRFKSHSIKDNFRRNNRLDRGVFVYLAGSIRTSLLIFNLEPVSKLTPHMSSLLVSISGLPYHLYNRDITEELYHSLIAHRSNDHLSITFINEPNPRPTLTFAGARIFEIHFLRSAAAQWFKLLSQQDFLFMTPWNRRGDEYKHRTIITQWKFIPTCSTCGTSSYDASHRIKCPFATIRDDLFRSIENSFNNRAPTDLTDDTTPVVSFPPKVTKTEKICEPCQALSKLITNWKVCSSTSN</sequence>
<protein>
    <submittedName>
        <fullName evidence="2">Uncharacterized protein</fullName>
    </submittedName>
</protein>
<dbReference type="KEGG" id="mlr:MELLADRAFT_90057"/>
<dbReference type="EMBL" id="GL883123">
    <property type="protein sequence ID" value="EGG03653.1"/>
    <property type="molecule type" value="Genomic_DNA"/>
</dbReference>
<feature type="compositionally biased region" description="Polar residues" evidence="1">
    <location>
        <begin position="91"/>
        <end position="123"/>
    </location>
</feature>
<dbReference type="HOGENOM" id="CLU_032231_0_0_1"/>
<name>F4RVK1_MELLP</name>
<evidence type="ECO:0000313" key="2">
    <source>
        <dbReference type="EMBL" id="EGG03653.1"/>
    </source>
</evidence>
<evidence type="ECO:0000313" key="3">
    <source>
        <dbReference type="Proteomes" id="UP000001072"/>
    </source>
</evidence>
<organism evidence="3">
    <name type="scientific">Melampsora larici-populina (strain 98AG31 / pathotype 3-4-7)</name>
    <name type="common">Poplar leaf rust fungus</name>
    <dbReference type="NCBI Taxonomy" id="747676"/>
    <lineage>
        <taxon>Eukaryota</taxon>
        <taxon>Fungi</taxon>
        <taxon>Dikarya</taxon>
        <taxon>Basidiomycota</taxon>
        <taxon>Pucciniomycotina</taxon>
        <taxon>Pucciniomycetes</taxon>
        <taxon>Pucciniales</taxon>
        <taxon>Melampsoraceae</taxon>
        <taxon>Melampsora</taxon>
    </lineage>
</organism>
<dbReference type="InParanoid" id="F4RVK1"/>
<dbReference type="GeneID" id="18935423"/>
<keyword evidence="3" id="KW-1185">Reference proteome</keyword>
<accession>F4RVK1</accession>
<evidence type="ECO:0000256" key="1">
    <source>
        <dbReference type="SAM" id="MobiDB-lite"/>
    </source>
</evidence>
<feature type="compositionally biased region" description="Basic residues" evidence="1">
    <location>
        <begin position="12"/>
        <end position="22"/>
    </location>
</feature>
<dbReference type="VEuPathDB" id="FungiDB:MELLADRAFT_90057"/>
<gene>
    <name evidence="2" type="ORF">MELLADRAFT_90057</name>
</gene>
<feature type="region of interest" description="Disordered" evidence="1">
    <location>
        <begin position="1"/>
        <end position="130"/>
    </location>
</feature>
<reference evidence="3" key="1">
    <citation type="journal article" date="2011" name="Proc. Natl. Acad. Sci. U.S.A.">
        <title>Obligate biotrophy features unraveled by the genomic analysis of rust fungi.</title>
        <authorList>
            <person name="Duplessis S."/>
            <person name="Cuomo C.A."/>
            <person name="Lin Y.-C."/>
            <person name="Aerts A."/>
            <person name="Tisserant E."/>
            <person name="Veneault-Fourrey C."/>
            <person name="Joly D.L."/>
            <person name="Hacquard S."/>
            <person name="Amselem J."/>
            <person name="Cantarel B.L."/>
            <person name="Chiu R."/>
            <person name="Coutinho P.M."/>
            <person name="Feau N."/>
            <person name="Field M."/>
            <person name="Frey P."/>
            <person name="Gelhaye E."/>
            <person name="Goldberg J."/>
            <person name="Grabherr M.G."/>
            <person name="Kodira C.D."/>
            <person name="Kohler A."/>
            <person name="Kuees U."/>
            <person name="Lindquist E.A."/>
            <person name="Lucas S.M."/>
            <person name="Mago R."/>
            <person name="Mauceli E."/>
            <person name="Morin E."/>
            <person name="Murat C."/>
            <person name="Pangilinan J.L."/>
            <person name="Park R."/>
            <person name="Pearson M."/>
            <person name="Quesneville H."/>
            <person name="Rouhier N."/>
            <person name="Sakthikumar S."/>
            <person name="Salamov A.A."/>
            <person name="Schmutz J."/>
            <person name="Selles B."/>
            <person name="Shapiro H."/>
            <person name="Tanguay P."/>
            <person name="Tuskan G.A."/>
            <person name="Henrissat B."/>
            <person name="Van de Peer Y."/>
            <person name="Rouze P."/>
            <person name="Ellis J.G."/>
            <person name="Dodds P.N."/>
            <person name="Schein J.E."/>
            <person name="Zhong S."/>
            <person name="Hamelin R.C."/>
            <person name="Grigoriev I.V."/>
            <person name="Szabo L.J."/>
            <person name="Martin F."/>
        </authorList>
    </citation>
    <scope>NUCLEOTIDE SEQUENCE [LARGE SCALE GENOMIC DNA]</scope>
    <source>
        <strain evidence="3">98AG31 / pathotype 3-4-7</strain>
    </source>
</reference>